<sequence length="379" mass="42845">MESDLSERIIREGHKAGIDLIGITNADDIECEPWTYPEKPDHYFPCRRSQTGIHTYSPRKIMADARSVIVTAMYMYGFDRLEKSTKGFPRADIGPWTRGYVEARDYAADWVTDYLEKEGWAAEASNEIPYRTLAVKAGLGKIGKNGFLYHEGMGSYLNLCCILTDAPLKCVDYGTVSEENDCGKCRKCSAMCPTGALAGDGSYHAERCLHLWQQGQGMYGGHIPREERHKCLNYLMRTGRCMEVCPKNAKLKPREYFPFSSEDKADSPLLEPLILASDEEYRKILPYHVYKYGIDAIRRDVIIASGNSKDEALAETLGKGLRDLDETCRGLCAWALGEIGGRQAGMLLGAAYETEERESVRQEIEYARENIKKKEDEYR</sequence>
<dbReference type="PROSITE" id="PS00198">
    <property type="entry name" value="4FE4S_FER_1"/>
    <property type="match status" value="1"/>
</dbReference>
<evidence type="ECO:0000256" key="3">
    <source>
        <dbReference type="ARBA" id="ARBA00023004"/>
    </source>
</evidence>
<keyword evidence="3" id="KW-0408">Iron</keyword>
<dbReference type="PROSITE" id="PS51379">
    <property type="entry name" value="4FE4S_FER_2"/>
    <property type="match status" value="1"/>
</dbReference>
<accession>A0A9D2RFJ4</accession>
<gene>
    <name evidence="6" type="ORF">H9910_06575</name>
</gene>
<reference evidence="6" key="1">
    <citation type="journal article" date="2021" name="PeerJ">
        <title>Extensive microbial diversity within the chicken gut microbiome revealed by metagenomics and culture.</title>
        <authorList>
            <person name="Gilroy R."/>
            <person name="Ravi A."/>
            <person name="Getino M."/>
            <person name="Pursley I."/>
            <person name="Horton D.L."/>
            <person name="Alikhan N.F."/>
            <person name="Baker D."/>
            <person name="Gharbi K."/>
            <person name="Hall N."/>
            <person name="Watson M."/>
            <person name="Adriaenssens E.M."/>
            <person name="Foster-Nyarko E."/>
            <person name="Jarju S."/>
            <person name="Secka A."/>
            <person name="Antonio M."/>
            <person name="Oren A."/>
            <person name="Chaudhuri R.R."/>
            <person name="La Ragione R."/>
            <person name="Hildebrand F."/>
            <person name="Pallen M.J."/>
        </authorList>
    </citation>
    <scope>NUCLEOTIDE SEQUENCE</scope>
    <source>
        <strain evidence="6">ChiBcec15-3976</strain>
    </source>
</reference>
<comment type="caution">
    <text evidence="6">The sequence shown here is derived from an EMBL/GenBank/DDBJ whole genome shotgun (WGS) entry which is preliminary data.</text>
</comment>
<evidence type="ECO:0000256" key="4">
    <source>
        <dbReference type="ARBA" id="ARBA00023014"/>
    </source>
</evidence>
<dbReference type="Gene3D" id="1.25.10.10">
    <property type="entry name" value="Leucine-rich Repeat Variant"/>
    <property type="match status" value="1"/>
</dbReference>
<name>A0A9D2RFJ4_9FIRM</name>
<dbReference type="Proteomes" id="UP000823909">
    <property type="component" value="Unassembled WGS sequence"/>
</dbReference>
<dbReference type="InterPro" id="IPR017900">
    <property type="entry name" value="4Fe4S_Fe_S_CS"/>
</dbReference>
<evidence type="ECO:0000259" key="5">
    <source>
        <dbReference type="PROSITE" id="PS51379"/>
    </source>
</evidence>
<dbReference type="PANTHER" id="PTHR30002">
    <property type="entry name" value="EPOXYQUEUOSINE REDUCTASE"/>
    <property type="match status" value="1"/>
</dbReference>
<dbReference type="GO" id="GO:0046872">
    <property type="term" value="F:metal ion binding"/>
    <property type="evidence" value="ECO:0007669"/>
    <property type="project" value="UniProtKB-KW"/>
</dbReference>
<evidence type="ECO:0000256" key="1">
    <source>
        <dbReference type="ARBA" id="ARBA00022485"/>
    </source>
</evidence>
<organism evidence="6 7">
    <name type="scientific">Candidatus Mediterraneibacter quadrami</name>
    <dbReference type="NCBI Taxonomy" id="2838684"/>
    <lineage>
        <taxon>Bacteria</taxon>
        <taxon>Bacillati</taxon>
        <taxon>Bacillota</taxon>
        <taxon>Clostridia</taxon>
        <taxon>Lachnospirales</taxon>
        <taxon>Lachnospiraceae</taxon>
        <taxon>Mediterraneibacter</taxon>
    </lineage>
</organism>
<keyword evidence="2" id="KW-0479">Metal-binding</keyword>
<dbReference type="EMBL" id="DWUU01000040">
    <property type="protein sequence ID" value="HJD42657.1"/>
    <property type="molecule type" value="Genomic_DNA"/>
</dbReference>
<dbReference type="InterPro" id="IPR017896">
    <property type="entry name" value="4Fe4S_Fe-S-bd"/>
</dbReference>
<dbReference type="GO" id="GO:0008616">
    <property type="term" value="P:tRNA queuosine(34) biosynthetic process"/>
    <property type="evidence" value="ECO:0007669"/>
    <property type="project" value="InterPro"/>
</dbReference>
<keyword evidence="4" id="KW-0411">Iron-sulfur</keyword>
<proteinExistence type="predicted"/>
<dbReference type="GO" id="GO:0052693">
    <property type="term" value="F:epoxyqueuosine reductase activity"/>
    <property type="evidence" value="ECO:0007669"/>
    <property type="project" value="TreeGrafter"/>
</dbReference>
<dbReference type="AlphaFoldDB" id="A0A9D2RFJ4"/>
<evidence type="ECO:0000313" key="7">
    <source>
        <dbReference type="Proteomes" id="UP000823909"/>
    </source>
</evidence>
<dbReference type="InterPro" id="IPR004453">
    <property type="entry name" value="QueG"/>
</dbReference>
<evidence type="ECO:0000313" key="6">
    <source>
        <dbReference type="EMBL" id="HJD42657.1"/>
    </source>
</evidence>
<dbReference type="SUPFAM" id="SSF54862">
    <property type="entry name" value="4Fe-4S ferredoxins"/>
    <property type="match status" value="1"/>
</dbReference>
<dbReference type="PANTHER" id="PTHR30002:SF4">
    <property type="entry name" value="EPOXYQUEUOSINE REDUCTASE"/>
    <property type="match status" value="1"/>
</dbReference>
<reference evidence="6" key="2">
    <citation type="submission" date="2021-04" db="EMBL/GenBank/DDBJ databases">
        <authorList>
            <person name="Gilroy R."/>
        </authorList>
    </citation>
    <scope>NUCLEOTIDE SEQUENCE</scope>
    <source>
        <strain evidence="6">ChiBcec15-3976</strain>
    </source>
</reference>
<dbReference type="GO" id="GO:0051539">
    <property type="term" value="F:4 iron, 4 sulfur cluster binding"/>
    <property type="evidence" value="ECO:0007669"/>
    <property type="project" value="UniProtKB-KW"/>
</dbReference>
<keyword evidence="1" id="KW-0004">4Fe-4S</keyword>
<dbReference type="Gene3D" id="3.30.70.20">
    <property type="match status" value="1"/>
</dbReference>
<feature type="domain" description="4Fe-4S ferredoxin-type" evidence="5">
    <location>
        <begin position="173"/>
        <end position="202"/>
    </location>
</feature>
<dbReference type="InterPro" id="IPR011989">
    <property type="entry name" value="ARM-like"/>
</dbReference>
<evidence type="ECO:0000256" key="2">
    <source>
        <dbReference type="ARBA" id="ARBA00022723"/>
    </source>
</evidence>
<dbReference type="Pfam" id="PF13484">
    <property type="entry name" value="Fer4_16"/>
    <property type="match status" value="1"/>
</dbReference>
<protein>
    <submittedName>
        <fullName evidence="6">4Fe-4S dicluster domain-containing protein</fullName>
    </submittedName>
</protein>